<proteinExistence type="predicted"/>
<protein>
    <submittedName>
        <fullName evidence="3">CACTA en-spm transposon protein</fullName>
    </submittedName>
</protein>
<evidence type="ECO:0000313" key="5">
    <source>
        <dbReference type="Proteomes" id="UP000321947"/>
    </source>
</evidence>
<feature type="region of interest" description="Disordered" evidence="1">
    <location>
        <begin position="335"/>
        <end position="356"/>
    </location>
</feature>
<dbReference type="Proteomes" id="UP000321947">
    <property type="component" value="Unassembled WGS sequence"/>
</dbReference>
<dbReference type="Proteomes" id="UP000321393">
    <property type="component" value="Unassembled WGS sequence"/>
</dbReference>
<name>A0A5D3BUB1_CUCMM</name>
<evidence type="ECO:0000313" key="4">
    <source>
        <dbReference type="Proteomes" id="UP000321393"/>
    </source>
</evidence>
<reference evidence="4 5" key="1">
    <citation type="submission" date="2019-08" db="EMBL/GenBank/DDBJ databases">
        <title>Draft genome sequences of two oriental melons (Cucumis melo L. var makuwa).</title>
        <authorList>
            <person name="Kwon S.-Y."/>
        </authorList>
    </citation>
    <scope>NUCLEOTIDE SEQUENCE [LARGE SCALE GENOMIC DNA]</scope>
    <source>
        <strain evidence="5">cv. Chang Bougi</strain>
        <strain evidence="4">cv. SW 3</strain>
        <tissue evidence="3">Leaf</tissue>
    </source>
</reference>
<dbReference type="AlphaFoldDB" id="A0A5D3BUB1"/>
<evidence type="ECO:0000313" key="3">
    <source>
        <dbReference type="EMBL" id="TYK02764.1"/>
    </source>
</evidence>
<dbReference type="EMBL" id="SSTE01016683">
    <property type="protein sequence ID" value="KAA0041305.1"/>
    <property type="molecule type" value="Genomic_DNA"/>
</dbReference>
<accession>A0A5D3BUB1</accession>
<dbReference type="EMBL" id="SSTD01015369">
    <property type="protein sequence ID" value="TYK02764.1"/>
    <property type="molecule type" value="Genomic_DNA"/>
</dbReference>
<organism evidence="3 5">
    <name type="scientific">Cucumis melo var. makuwa</name>
    <name type="common">Oriental melon</name>
    <dbReference type="NCBI Taxonomy" id="1194695"/>
    <lineage>
        <taxon>Eukaryota</taxon>
        <taxon>Viridiplantae</taxon>
        <taxon>Streptophyta</taxon>
        <taxon>Embryophyta</taxon>
        <taxon>Tracheophyta</taxon>
        <taxon>Spermatophyta</taxon>
        <taxon>Magnoliopsida</taxon>
        <taxon>eudicotyledons</taxon>
        <taxon>Gunneridae</taxon>
        <taxon>Pentapetalae</taxon>
        <taxon>rosids</taxon>
        <taxon>fabids</taxon>
        <taxon>Cucurbitales</taxon>
        <taxon>Cucurbitaceae</taxon>
        <taxon>Benincaseae</taxon>
        <taxon>Cucumis</taxon>
    </lineage>
</organism>
<gene>
    <name evidence="3" type="ORF">E5676_scaffold145G00200</name>
    <name evidence="2" type="ORF">E6C27_scaffold128G003010</name>
</gene>
<comment type="caution">
    <text evidence="3">The sequence shown here is derived from an EMBL/GenBank/DDBJ whole genome shotgun (WGS) entry which is preliminary data.</text>
</comment>
<evidence type="ECO:0000256" key="1">
    <source>
        <dbReference type="SAM" id="MobiDB-lite"/>
    </source>
</evidence>
<sequence>MARGSRACSAGGRLDFFVRDLRRRACGWQLATLLHAARRSAGGTEQHGTRLGSSGRCGSNGVAGWCGPTGVAGWCGSIGVVGRRPFYSGVGDTARLLDGGSGGQRGFTVGGVRLKNDARKRRRRKRFGLGLRMATNSDHSRLPARTTMLRLGVTNEESGRRRLLGGVGLGCEKRNVLLIKPIYVLGALTMDKGWMKLRNKFSIEVWNDIYLLFEYPPTTQNECIIESQLALEEEETEEVRLEDEMSRNIVVDIEQDTTNIFEDLLNEAHNELFVEYQMLSTFKEFRDNYHRHFKKCSDPEEACANPPHILVGRMENWHYLCDTYMSRAFQKQSWTNKTTRQKQPYNHSSGLKSFLQ</sequence>
<evidence type="ECO:0000313" key="2">
    <source>
        <dbReference type="EMBL" id="KAA0041305.1"/>
    </source>
</evidence>